<organism evidence="2 3">
    <name type="scientific">Drosophila kikkawai</name>
    <name type="common">Fruit fly</name>
    <dbReference type="NCBI Taxonomy" id="30033"/>
    <lineage>
        <taxon>Eukaryota</taxon>
        <taxon>Metazoa</taxon>
        <taxon>Ecdysozoa</taxon>
        <taxon>Arthropoda</taxon>
        <taxon>Hexapoda</taxon>
        <taxon>Insecta</taxon>
        <taxon>Pterygota</taxon>
        <taxon>Neoptera</taxon>
        <taxon>Endopterygota</taxon>
        <taxon>Diptera</taxon>
        <taxon>Brachycera</taxon>
        <taxon>Muscomorpha</taxon>
        <taxon>Ephydroidea</taxon>
        <taxon>Drosophilidae</taxon>
        <taxon>Drosophila</taxon>
        <taxon>Sophophora</taxon>
    </lineage>
</organism>
<feature type="transmembrane region" description="Helical" evidence="1">
    <location>
        <begin position="48"/>
        <end position="67"/>
    </location>
</feature>
<keyword evidence="2" id="KW-1185">Reference proteome</keyword>
<accession>A0A6P4JG10</accession>
<evidence type="ECO:0000256" key="1">
    <source>
        <dbReference type="SAM" id="Phobius"/>
    </source>
</evidence>
<keyword evidence="1" id="KW-1133">Transmembrane helix</keyword>
<keyword evidence="1" id="KW-0472">Membrane</keyword>
<evidence type="ECO:0000313" key="2">
    <source>
        <dbReference type="Proteomes" id="UP001652661"/>
    </source>
</evidence>
<feature type="transmembrane region" description="Helical" evidence="1">
    <location>
        <begin position="241"/>
        <end position="266"/>
    </location>
</feature>
<dbReference type="AlphaFoldDB" id="A0A6P4JG10"/>
<feature type="transmembrane region" description="Helical" evidence="1">
    <location>
        <begin position="272"/>
        <end position="293"/>
    </location>
</feature>
<feature type="transmembrane region" description="Helical" evidence="1">
    <location>
        <begin position="6"/>
        <end position="27"/>
    </location>
</feature>
<reference evidence="3" key="2">
    <citation type="submission" date="2025-08" db="UniProtKB">
        <authorList>
            <consortium name="RefSeq"/>
        </authorList>
    </citation>
    <scope>IDENTIFICATION</scope>
    <source>
        <strain evidence="3">14028-0561.14</strain>
        <tissue evidence="3">Whole fly</tissue>
    </source>
</reference>
<proteinExistence type="predicted"/>
<protein>
    <submittedName>
        <fullName evidence="3">Uncharacterized protein Grl36b</fullName>
    </submittedName>
</protein>
<dbReference type="OrthoDB" id="7850904at2759"/>
<feature type="transmembrane region" description="Helical" evidence="1">
    <location>
        <begin position="143"/>
        <end position="162"/>
    </location>
</feature>
<feature type="transmembrane region" description="Helical" evidence="1">
    <location>
        <begin position="87"/>
        <end position="110"/>
    </location>
</feature>
<reference evidence="2" key="1">
    <citation type="submission" date="2025-05" db="UniProtKB">
        <authorList>
            <consortium name="RefSeq"/>
        </authorList>
    </citation>
    <scope>NUCLEOTIDE SEQUENCE [LARGE SCALE GENOMIC DNA]</scope>
    <source>
        <strain evidence="2">14028-0561.14</strain>
    </source>
</reference>
<keyword evidence="1" id="KW-0812">Transmembrane</keyword>
<dbReference type="RefSeq" id="XP_017033739.1">
    <property type="nucleotide sequence ID" value="XM_017178250.1"/>
</dbReference>
<evidence type="ECO:0000313" key="3">
    <source>
        <dbReference type="RefSeq" id="XP_017033739.1"/>
    </source>
</evidence>
<sequence length="382" mass="45070">MSCLTGILQLLQVLTTLSGCNIYSYAENRREFRLNGRTHLLVRAMHRFWLRPWLVVTFVLHFIYWVMEFLRGLTDATPGSERPLNLIYGIGLAVVIHQNYVISLAMAYYYRYHRLQIRQLLNGFVGIYHGYERICGREPIINWWFFFIQTFRVFTASVAPLIKSKFKFVGFGSKMDIIIRDSAVLFICLQPFLLSVVGHLGILILYACYDIQVNNGRRRRRSLQLLDYYRHLIRLRQNLDFLVRPIVWTLVLENILLFIGGFHLYLYDMQSVGHMGKCILTSSVFPLTFLHVIAKIRFIEREFGVFKADSRKQAKLQVFWLFKKVMQVTIDKTELNIFKLDRGLILETLRHAWVFAMFTNSILLNSTARLKHFESVKYKKLL</sequence>
<feature type="transmembrane region" description="Helical" evidence="1">
    <location>
        <begin position="182"/>
        <end position="209"/>
    </location>
</feature>
<dbReference type="Proteomes" id="UP001652661">
    <property type="component" value="Chromosome 2L"/>
</dbReference>
<gene>
    <name evidence="3" type="primary">Grl36b</name>
</gene>
<name>A0A6P4JG10_DROKI</name>